<evidence type="ECO:0000313" key="2">
    <source>
        <dbReference type="EMBL" id="KAK5770931.1"/>
    </source>
</evidence>
<proteinExistence type="predicted"/>
<evidence type="ECO:0000313" key="3">
    <source>
        <dbReference type="Proteomes" id="UP001358586"/>
    </source>
</evidence>
<accession>A0ABR0MCH6</accession>
<comment type="caution">
    <text evidence="2">The sequence shown here is derived from an EMBL/GenBank/DDBJ whole genome shotgun (WGS) entry which is preliminary data.</text>
</comment>
<dbReference type="Proteomes" id="UP001358586">
    <property type="component" value="Chromosome 13"/>
</dbReference>
<evidence type="ECO:0000256" key="1">
    <source>
        <dbReference type="SAM" id="MobiDB-lite"/>
    </source>
</evidence>
<keyword evidence="3" id="KW-1185">Reference proteome</keyword>
<gene>
    <name evidence="2" type="ORF">PVK06_047095</name>
</gene>
<protein>
    <submittedName>
        <fullName evidence="2">Uncharacterized protein</fullName>
    </submittedName>
</protein>
<feature type="compositionally biased region" description="Polar residues" evidence="1">
    <location>
        <begin position="88"/>
        <end position="102"/>
    </location>
</feature>
<dbReference type="EMBL" id="JARKNE010000013">
    <property type="protein sequence ID" value="KAK5770931.1"/>
    <property type="molecule type" value="Genomic_DNA"/>
</dbReference>
<feature type="region of interest" description="Disordered" evidence="1">
    <location>
        <begin position="79"/>
        <end position="102"/>
    </location>
</feature>
<organism evidence="2 3">
    <name type="scientific">Gossypium arboreum</name>
    <name type="common">Tree cotton</name>
    <name type="synonym">Gossypium nanking</name>
    <dbReference type="NCBI Taxonomy" id="29729"/>
    <lineage>
        <taxon>Eukaryota</taxon>
        <taxon>Viridiplantae</taxon>
        <taxon>Streptophyta</taxon>
        <taxon>Embryophyta</taxon>
        <taxon>Tracheophyta</taxon>
        <taxon>Spermatophyta</taxon>
        <taxon>Magnoliopsida</taxon>
        <taxon>eudicotyledons</taxon>
        <taxon>Gunneridae</taxon>
        <taxon>Pentapetalae</taxon>
        <taxon>rosids</taxon>
        <taxon>malvids</taxon>
        <taxon>Malvales</taxon>
        <taxon>Malvaceae</taxon>
        <taxon>Malvoideae</taxon>
        <taxon>Gossypium</taxon>
    </lineage>
</organism>
<name>A0ABR0MCH6_GOSAR</name>
<reference evidence="2 3" key="1">
    <citation type="submission" date="2023-03" db="EMBL/GenBank/DDBJ databases">
        <title>WGS of Gossypium arboreum.</title>
        <authorList>
            <person name="Yu D."/>
        </authorList>
    </citation>
    <scope>NUCLEOTIDE SEQUENCE [LARGE SCALE GENOMIC DNA]</scope>
    <source>
        <tissue evidence="2">Leaf</tissue>
    </source>
</reference>
<sequence>MDETDYMRFNDKMGFDDEIYNEGVHEEWEIMENKKLFMIEMSQCRNEASTYQWSNEQGTNIVEHPYEFIDNLYKALEEDHDMPKHSNKPSSDSCGIPSCETTRTNNSEILSHMSNMMV</sequence>